<dbReference type="PANTHER" id="PTHR33568:SF3">
    <property type="entry name" value="DNA-DIRECTED DNA POLYMERASE"/>
    <property type="match status" value="1"/>
</dbReference>
<dbReference type="SUPFAM" id="SSF56672">
    <property type="entry name" value="DNA/RNA polymerases"/>
    <property type="match status" value="1"/>
</dbReference>
<reference evidence="1 2" key="1">
    <citation type="submission" date="2024-03" db="EMBL/GenBank/DDBJ databases">
        <title>Adaptation during the transition from Ophiocordyceps entomopathogen to insect associate is accompanied by gene loss and intensified selection.</title>
        <authorList>
            <person name="Ward C.M."/>
            <person name="Onetto C.A."/>
            <person name="Borneman A.R."/>
        </authorList>
    </citation>
    <scope>NUCLEOTIDE SEQUENCE [LARGE SCALE GENOMIC DNA]</scope>
    <source>
        <strain evidence="1">AWRI1</strain>
        <tissue evidence="1">Single Adult Female</tissue>
    </source>
</reference>
<protein>
    <recommendedName>
        <fullName evidence="3">DNA-directed DNA polymerase</fullName>
    </recommendedName>
</protein>
<organism evidence="1 2">
    <name type="scientific">Parthenolecanium corni</name>
    <dbReference type="NCBI Taxonomy" id="536013"/>
    <lineage>
        <taxon>Eukaryota</taxon>
        <taxon>Metazoa</taxon>
        <taxon>Ecdysozoa</taxon>
        <taxon>Arthropoda</taxon>
        <taxon>Hexapoda</taxon>
        <taxon>Insecta</taxon>
        <taxon>Pterygota</taxon>
        <taxon>Neoptera</taxon>
        <taxon>Paraneoptera</taxon>
        <taxon>Hemiptera</taxon>
        <taxon>Sternorrhyncha</taxon>
        <taxon>Coccoidea</taxon>
        <taxon>Coccidae</taxon>
        <taxon>Parthenolecanium</taxon>
    </lineage>
</organism>
<dbReference type="InterPro" id="IPR043502">
    <property type="entry name" value="DNA/RNA_pol_sf"/>
</dbReference>
<dbReference type="PANTHER" id="PTHR33568">
    <property type="entry name" value="DNA POLYMERASE"/>
    <property type="match status" value="1"/>
</dbReference>
<dbReference type="AlphaFoldDB" id="A0AAN9U0B8"/>
<accession>A0AAN9U0B8</accession>
<evidence type="ECO:0008006" key="3">
    <source>
        <dbReference type="Google" id="ProtNLM"/>
    </source>
</evidence>
<dbReference type="GO" id="GO:0071897">
    <property type="term" value="P:DNA biosynthetic process"/>
    <property type="evidence" value="ECO:0007669"/>
    <property type="project" value="UniProtKB-ARBA"/>
</dbReference>
<evidence type="ECO:0000313" key="2">
    <source>
        <dbReference type="Proteomes" id="UP001367676"/>
    </source>
</evidence>
<keyword evidence="2" id="KW-1185">Reference proteome</keyword>
<dbReference type="EMBL" id="JBBCAQ010000010">
    <property type="protein sequence ID" value="KAK7601373.1"/>
    <property type="molecule type" value="Genomic_DNA"/>
</dbReference>
<sequence length="215" mass="25183">MPQTEFVADPCRFYEILLDERLKDINVIYVSDEMVQVNYRYIETYVENHYNTNIFVALYTTANARMRLYEQLNRLDKYVMYLDTDSIVYSDNGKNTIPHSDMLAEWTDELDGGYIQKWVATGPKSYHYVTNTGKVVTKVKGFTLHHKNALKINGAAMEKLIDSEIRCVSVQDNQITRDPETKELINKILTKRFSFGFDKRVITQDYDTKPYGYAY</sequence>
<dbReference type="InterPro" id="IPR023211">
    <property type="entry name" value="DNA_pol_palm_dom_sf"/>
</dbReference>
<name>A0AAN9U0B8_9HEMI</name>
<dbReference type="Proteomes" id="UP001367676">
    <property type="component" value="Unassembled WGS sequence"/>
</dbReference>
<comment type="caution">
    <text evidence="1">The sequence shown here is derived from an EMBL/GenBank/DDBJ whole genome shotgun (WGS) entry which is preliminary data.</text>
</comment>
<proteinExistence type="predicted"/>
<evidence type="ECO:0000313" key="1">
    <source>
        <dbReference type="EMBL" id="KAK7601373.1"/>
    </source>
</evidence>
<gene>
    <name evidence="1" type="ORF">V9T40_008814</name>
</gene>
<dbReference type="Gene3D" id="3.90.1600.10">
    <property type="entry name" value="Palm domain of DNA polymerase"/>
    <property type="match status" value="1"/>
</dbReference>